<dbReference type="Proteomes" id="UP001142400">
    <property type="component" value="Unassembled WGS sequence"/>
</dbReference>
<dbReference type="EMBL" id="JANIIC010000027">
    <property type="protein sequence ID" value="MCQ8831847.1"/>
    <property type="molecule type" value="Genomic_DNA"/>
</dbReference>
<dbReference type="AlphaFoldDB" id="A0A9X2LY90"/>
<protein>
    <submittedName>
        <fullName evidence="1">Uncharacterized protein</fullName>
    </submittedName>
</protein>
<proteinExistence type="predicted"/>
<evidence type="ECO:0000313" key="2">
    <source>
        <dbReference type="Proteomes" id="UP001142400"/>
    </source>
</evidence>
<dbReference type="RefSeq" id="WP_257632725.1">
    <property type="nucleotide sequence ID" value="NZ_JANIIC010000027.1"/>
</dbReference>
<organism evidence="1 2">
    <name type="scientific">Streptomyces malaysiensis subsp. samsunensis</name>
    <dbReference type="NCBI Taxonomy" id="459658"/>
    <lineage>
        <taxon>Bacteria</taxon>
        <taxon>Bacillati</taxon>
        <taxon>Actinomycetota</taxon>
        <taxon>Actinomycetes</taxon>
        <taxon>Kitasatosporales</taxon>
        <taxon>Streptomycetaceae</taxon>
        <taxon>Streptomyces</taxon>
        <taxon>Streptomyces violaceusniger group</taxon>
    </lineage>
</organism>
<accession>A0A9X2LY90</accession>
<keyword evidence="2" id="KW-1185">Reference proteome</keyword>
<reference evidence="1" key="1">
    <citation type="submission" date="2022-06" db="EMBL/GenBank/DDBJ databases">
        <title>WGS of actinobacteria.</title>
        <authorList>
            <person name="Thawai C."/>
        </authorList>
    </citation>
    <scope>NUCLEOTIDE SEQUENCE</scope>
    <source>
        <strain evidence="1">DSM 42010</strain>
    </source>
</reference>
<comment type="caution">
    <text evidence="1">The sequence shown here is derived from an EMBL/GenBank/DDBJ whole genome shotgun (WGS) entry which is preliminary data.</text>
</comment>
<evidence type="ECO:0000313" key="1">
    <source>
        <dbReference type="EMBL" id="MCQ8831847.1"/>
    </source>
</evidence>
<gene>
    <name evidence="1" type="ORF">NQU54_22925</name>
</gene>
<name>A0A9X2LY90_STRMQ</name>
<sequence>MNLTIPTPHGDVTVEAKPTETGGLVTNPVLLFDDPATQRVIADLDWRTVTHTPSGMRFPVIFPDDQHAADFAKSIGHLADWQQAKPNIPEAEVLKVAFQHGGIPEDIYYLDAYQPERTAAAEVRKAGE</sequence>